<dbReference type="EMBL" id="FCOE02000008">
    <property type="protein sequence ID" value="SAK63758.1"/>
    <property type="molecule type" value="Genomic_DNA"/>
</dbReference>
<organism evidence="2 3">
    <name type="scientific">Caballeronia pedi</name>
    <dbReference type="NCBI Taxonomy" id="1777141"/>
    <lineage>
        <taxon>Bacteria</taxon>
        <taxon>Pseudomonadati</taxon>
        <taxon>Pseudomonadota</taxon>
        <taxon>Betaproteobacteria</taxon>
        <taxon>Burkholderiales</taxon>
        <taxon>Burkholderiaceae</taxon>
        <taxon>Caballeronia</taxon>
    </lineage>
</organism>
<gene>
    <name evidence="2" type="ORF">AWB80_02916</name>
</gene>
<sequence length="194" mass="22622">MNARYDHFIVDNFVCLIDRDEPGCRSVTNDIERIIEQDLADLLLPHRRLVYRDSEKRWDEVVIEHRGGRACFLEFRPLGHDDSRLADLFDLLTPAYFGEPSDDDLLKMGYERPFKVLDDGRIAGLMPINLNVCALVVGIHSMGHHDAFYYRTREQAKRALNEWRGDGEPRGWVRHPQSGRRREDGDPAKEYMQP</sequence>
<comment type="caution">
    <text evidence="2">The sequence shown here is derived from an EMBL/GenBank/DDBJ whole genome shotgun (WGS) entry which is preliminary data.</text>
</comment>
<dbReference type="RefSeq" id="WP_061175383.1">
    <property type="nucleotide sequence ID" value="NZ_FCOE02000008.1"/>
</dbReference>
<name>A0A158B0M0_9BURK</name>
<protein>
    <submittedName>
        <fullName evidence="2">Uncharacterized protein</fullName>
    </submittedName>
</protein>
<evidence type="ECO:0000313" key="3">
    <source>
        <dbReference type="Proteomes" id="UP000054911"/>
    </source>
</evidence>
<dbReference type="OrthoDB" id="8481696at2"/>
<keyword evidence="3" id="KW-1185">Reference proteome</keyword>
<evidence type="ECO:0000313" key="2">
    <source>
        <dbReference type="EMBL" id="SAK63758.1"/>
    </source>
</evidence>
<feature type="region of interest" description="Disordered" evidence="1">
    <location>
        <begin position="164"/>
        <end position="194"/>
    </location>
</feature>
<accession>A0A158B0M0</accession>
<dbReference type="Proteomes" id="UP000054911">
    <property type="component" value="Unassembled WGS sequence"/>
</dbReference>
<feature type="compositionally biased region" description="Basic and acidic residues" evidence="1">
    <location>
        <begin position="180"/>
        <end position="194"/>
    </location>
</feature>
<reference evidence="2" key="1">
    <citation type="submission" date="2016-01" db="EMBL/GenBank/DDBJ databases">
        <authorList>
            <person name="Peeters C."/>
        </authorList>
    </citation>
    <scope>NUCLEOTIDE SEQUENCE [LARGE SCALE GENOMIC DNA]</scope>
    <source>
        <strain evidence="2">LMG 29323</strain>
    </source>
</reference>
<evidence type="ECO:0000256" key="1">
    <source>
        <dbReference type="SAM" id="MobiDB-lite"/>
    </source>
</evidence>
<dbReference type="AlphaFoldDB" id="A0A158B0M0"/>
<proteinExistence type="predicted"/>